<dbReference type="AlphaFoldDB" id="A0A4Z0Y6M6"/>
<dbReference type="Proteomes" id="UP000297716">
    <property type="component" value="Unassembled WGS sequence"/>
</dbReference>
<sequence length="287" mass="30941">MTTTLPAPRDLLTSLISSLPSIPTADNAIATTSSVSSHRPSNQHVGASPSTNPLRLIPPAYRPILTTLHVLYPSTLLPALDLLDRRLVTRVILKQDGAQHLKHMQTDHDLTINIDHETRNEDENSSNIPEEQEDSRVSPLYYLVRSAQPQSHRRHHLTSAGGQVYIVRLESWNCTCAAFAFSAFPPLPSSIFSSPSGPAVNGYQIFPASTSREEDAKTGDADSSEAAAQTWEFGGLSVDGRDGAGGVPCCKHLLACVLAEKWNGVLGGYIEERLVGREEGAGLAGDL</sequence>
<evidence type="ECO:0000313" key="3">
    <source>
        <dbReference type="Proteomes" id="UP000297716"/>
    </source>
</evidence>
<protein>
    <recommendedName>
        <fullName evidence="4">SWIM-type domain-containing protein</fullName>
    </recommendedName>
</protein>
<evidence type="ECO:0000256" key="1">
    <source>
        <dbReference type="SAM" id="MobiDB-lite"/>
    </source>
</evidence>
<organism evidence="2 3">
    <name type="scientific">Xylaria hypoxylon</name>
    <dbReference type="NCBI Taxonomy" id="37992"/>
    <lineage>
        <taxon>Eukaryota</taxon>
        <taxon>Fungi</taxon>
        <taxon>Dikarya</taxon>
        <taxon>Ascomycota</taxon>
        <taxon>Pezizomycotina</taxon>
        <taxon>Sordariomycetes</taxon>
        <taxon>Xylariomycetidae</taxon>
        <taxon>Xylariales</taxon>
        <taxon>Xylariaceae</taxon>
        <taxon>Xylaria</taxon>
    </lineage>
</organism>
<dbReference type="OrthoDB" id="74545at2759"/>
<dbReference type="EMBL" id="SKBN01000286">
    <property type="protein sequence ID" value="TGJ79464.1"/>
    <property type="molecule type" value="Genomic_DNA"/>
</dbReference>
<keyword evidence="3" id="KW-1185">Reference proteome</keyword>
<name>A0A4Z0Y6M6_9PEZI</name>
<comment type="caution">
    <text evidence="2">The sequence shown here is derived from an EMBL/GenBank/DDBJ whole genome shotgun (WGS) entry which is preliminary data.</text>
</comment>
<dbReference type="STRING" id="37992.A0A4Z0Y6M6"/>
<gene>
    <name evidence="2" type="ORF">E0Z10_g9312</name>
</gene>
<proteinExistence type="predicted"/>
<evidence type="ECO:0008006" key="4">
    <source>
        <dbReference type="Google" id="ProtNLM"/>
    </source>
</evidence>
<reference evidence="2 3" key="1">
    <citation type="submission" date="2019-03" db="EMBL/GenBank/DDBJ databases">
        <title>Draft genome sequence of Xylaria hypoxylon DSM 108379, a ubiquitous saprotrophic-parasitic fungi on hardwood.</title>
        <authorList>
            <person name="Buettner E."/>
            <person name="Leonhardt S."/>
            <person name="Gebauer A.M."/>
            <person name="Liers C."/>
            <person name="Hofrichter M."/>
            <person name="Kellner H."/>
        </authorList>
    </citation>
    <scope>NUCLEOTIDE SEQUENCE [LARGE SCALE GENOMIC DNA]</scope>
    <source>
        <strain evidence="2 3">DSM 108379</strain>
    </source>
</reference>
<accession>A0A4Z0Y6M6</accession>
<evidence type="ECO:0000313" key="2">
    <source>
        <dbReference type="EMBL" id="TGJ79464.1"/>
    </source>
</evidence>
<feature type="region of interest" description="Disordered" evidence="1">
    <location>
        <begin position="31"/>
        <end position="53"/>
    </location>
</feature>